<gene>
    <name evidence="1" type="ORF">ERS008207_04575</name>
</gene>
<sequence>MIKTIVSRFKRRFEIREIHNPTGMRIDFTGNFETHHKRVSVQAAALMPFRHVRQAVSGFKGEIFIQRGGHDELSGNKKTAVGYRKAHFLSLTKTILRLVTGN</sequence>
<dbReference type="EMBL" id="CQPD01000073">
    <property type="protein sequence ID" value="CNV20277.1"/>
    <property type="molecule type" value="Genomic_DNA"/>
</dbReference>
<proteinExistence type="predicted"/>
<protein>
    <submittedName>
        <fullName evidence="1">Putative 6-pyruvoyl tetrahydrobiopterin synthase</fullName>
    </submittedName>
</protein>
<name>A0A655EFS9_SALET</name>
<organism evidence="1 2">
    <name type="scientific">Salmonella enterica subsp. enterica serovar Bovismorbificans</name>
    <dbReference type="NCBI Taxonomy" id="58097"/>
    <lineage>
        <taxon>Bacteria</taxon>
        <taxon>Pseudomonadati</taxon>
        <taxon>Pseudomonadota</taxon>
        <taxon>Gammaproteobacteria</taxon>
        <taxon>Enterobacterales</taxon>
        <taxon>Enterobacteriaceae</taxon>
        <taxon>Salmonella</taxon>
    </lineage>
</organism>
<evidence type="ECO:0000313" key="2">
    <source>
        <dbReference type="Proteomes" id="UP000042394"/>
    </source>
</evidence>
<reference evidence="1 2" key="1">
    <citation type="submission" date="2015-03" db="EMBL/GenBank/DDBJ databases">
        <authorList>
            <consortium name="Pathogen Informatics"/>
        </authorList>
    </citation>
    <scope>NUCLEOTIDE SEQUENCE [LARGE SCALE GENOMIC DNA]</scope>
    <source>
        <strain evidence="1 2">D4891</strain>
    </source>
</reference>
<accession>A0A655EFS9</accession>
<evidence type="ECO:0000313" key="1">
    <source>
        <dbReference type="EMBL" id="CNV20277.1"/>
    </source>
</evidence>
<dbReference type="Proteomes" id="UP000042394">
    <property type="component" value="Unassembled WGS sequence"/>
</dbReference>
<dbReference type="AlphaFoldDB" id="A0A655EFS9"/>